<keyword evidence="3" id="KW-0812">Transmembrane</keyword>
<feature type="domain" description="CAAX prenyl protease 2/Lysostaphin resistance protein A-like" evidence="4">
    <location>
        <begin position="1855"/>
        <end position="1939"/>
    </location>
</feature>
<dbReference type="Pfam" id="PF02517">
    <property type="entry name" value="Rce1-like"/>
    <property type="match status" value="1"/>
</dbReference>
<proteinExistence type="inferred from homology"/>
<feature type="transmembrane region" description="Helical" evidence="3">
    <location>
        <begin position="1764"/>
        <end position="1781"/>
    </location>
</feature>
<evidence type="ECO:0000259" key="4">
    <source>
        <dbReference type="Pfam" id="PF02517"/>
    </source>
</evidence>
<feature type="compositionally biased region" description="Basic and acidic residues" evidence="2">
    <location>
        <begin position="919"/>
        <end position="944"/>
    </location>
</feature>
<protein>
    <recommendedName>
        <fullName evidence="8">CAAX amino terminal protease</fullName>
    </recommendedName>
</protein>
<keyword evidence="3" id="KW-0472">Membrane</keyword>
<organism evidence="6 7">
    <name type="scientific">Sphagnum jensenii</name>
    <dbReference type="NCBI Taxonomy" id="128206"/>
    <lineage>
        <taxon>Eukaryota</taxon>
        <taxon>Viridiplantae</taxon>
        <taxon>Streptophyta</taxon>
        <taxon>Embryophyta</taxon>
        <taxon>Bryophyta</taxon>
        <taxon>Sphagnophytina</taxon>
        <taxon>Sphagnopsida</taxon>
        <taxon>Sphagnales</taxon>
        <taxon>Sphagnaceae</taxon>
        <taxon>Sphagnum</taxon>
    </lineage>
</organism>
<dbReference type="Gene3D" id="3.40.50.1820">
    <property type="entry name" value="alpha/beta hydrolase"/>
    <property type="match status" value="1"/>
</dbReference>
<keyword evidence="3" id="KW-1133">Transmembrane helix</keyword>
<feature type="transmembrane region" description="Helical" evidence="3">
    <location>
        <begin position="1726"/>
        <end position="1744"/>
    </location>
</feature>
<feature type="compositionally biased region" description="Basic and acidic residues" evidence="2">
    <location>
        <begin position="846"/>
        <end position="872"/>
    </location>
</feature>
<dbReference type="SUPFAM" id="SSF53474">
    <property type="entry name" value="alpha/beta-Hydrolases"/>
    <property type="match status" value="1"/>
</dbReference>
<dbReference type="PANTHER" id="PTHR10794">
    <property type="entry name" value="ABHYDROLASE DOMAIN-CONTAINING PROTEIN"/>
    <property type="match status" value="1"/>
</dbReference>
<keyword evidence="7" id="KW-1185">Reference proteome</keyword>
<feature type="compositionally biased region" description="Low complexity" evidence="2">
    <location>
        <begin position="692"/>
        <end position="706"/>
    </location>
</feature>
<dbReference type="PANTHER" id="PTHR10794:SF92">
    <property type="entry name" value="EMBRYOGENESIS-ASSOCIATED PROTEIN EMB8"/>
    <property type="match status" value="1"/>
</dbReference>
<dbReference type="EMBL" id="OZ023703">
    <property type="protein sequence ID" value="CAK9872234.1"/>
    <property type="molecule type" value="Genomic_DNA"/>
</dbReference>
<feature type="transmembrane region" description="Helical" evidence="3">
    <location>
        <begin position="1936"/>
        <end position="1956"/>
    </location>
</feature>
<feature type="region of interest" description="Disordered" evidence="2">
    <location>
        <begin position="1380"/>
        <end position="1417"/>
    </location>
</feature>
<evidence type="ECO:0000313" key="7">
    <source>
        <dbReference type="Proteomes" id="UP001497522"/>
    </source>
</evidence>
<dbReference type="InterPro" id="IPR056652">
    <property type="entry name" value="DUF7750"/>
</dbReference>
<dbReference type="Pfam" id="PF24930">
    <property type="entry name" value="DUF7750"/>
    <property type="match status" value="1"/>
</dbReference>
<feature type="compositionally biased region" description="Basic and acidic residues" evidence="2">
    <location>
        <begin position="1032"/>
        <end position="1054"/>
    </location>
</feature>
<evidence type="ECO:0000313" key="6">
    <source>
        <dbReference type="EMBL" id="CAK9872234.1"/>
    </source>
</evidence>
<dbReference type="InterPro" id="IPR029058">
    <property type="entry name" value="AB_hydrolase_fold"/>
</dbReference>
<feature type="compositionally biased region" description="Basic and acidic residues" evidence="2">
    <location>
        <begin position="985"/>
        <end position="1011"/>
    </location>
</feature>
<feature type="compositionally biased region" description="Basic and acidic residues" evidence="2">
    <location>
        <begin position="1380"/>
        <end position="1396"/>
    </location>
</feature>
<feature type="region of interest" description="Disordered" evidence="2">
    <location>
        <begin position="1127"/>
        <end position="1363"/>
    </location>
</feature>
<dbReference type="InterPro" id="IPR003675">
    <property type="entry name" value="Rce1/LyrA-like_dom"/>
</dbReference>
<evidence type="ECO:0000259" key="5">
    <source>
        <dbReference type="Pfam" id="PF24930"/>
    </source>
</evidence>
<feature type="transmembrane region" description="Helical" evidence="3">
    <location>
        <begin position="1968"/>
        <end position="1989"/>
    </location>
</feature>
<feature type="compositionally biased region" description="Acidic residues" evidence="2">
    <location>
        <begin position="1188"/>
        <end position="1202"/>
    </location>
</feature>
<evidence type="ECO:0000256" key="2">
    <source>
        <dbReference type="SAM" id="MobiDB-lite"/>
    </source>
</evidence>
<dbReference type="Proteomes" id="UP001497522">
    <property type="component" value="Chromosome 2"/>
</dbReference>
<feature type="region of interest" description="Disordered" evidence="2">
    <location>
        <begin position="1541"/>
        <end position="1590"/>
    </location>
</feature>
<feature type="domain" description="DUF7750" evidence="5">
    <location>
        <begin position="720"/>
        <end position="782"/>
    </location>
</feature>
<feature type="region of interest" description="Disordered" evidence="2">
    <location>
        <begin position="640"/>
        <end position="717"/>
    </location>
</feature>
<reference evidence="6 7" key="1">
    <citation type="submission" date="2024-03" db="EMBL/GenBank/DDBJ databases">
        <authorList>
            <consortium name="ELIXIR-Norway"/>
            <consortium name="Elixir Norway"/>
        </authorList>
    </citation>
    <scope>NUCLEOTIDE SEQUENCE [LARGE SCALE GENOMIC DNA]</scope>
</reference>
<sequence>MALQEIQIAGKLQLGFLCPRKRRAAPSCKHHHHHHHCMPNSSYYYPSSSSSFSSSSRRKRECLHKCDRREELLGLEFAAAEDCRGFAVIATNHRARVSAIVRSAGVLSSRQFRSSSIGNNNRGLSSSSLHQSSSLRRRFAGLGSEVQAVEALDLQQVGGGDEVLKLGEFLWTAALSGIHSFLGLYILAAAFVFAGGGAVAALAARASRHEREEEEEEEVQQQLLLGFEDSLLISQPTPFNRFVYGRCPSMFSPGGAAAAVADVQAPLHMGKKRRKKKKQTKDQEEINRVEYQRTCLVAHDSGVVSLDWPMQLEFAADNGFDNTLLLIPGTTEGSGDQGIQRFVMRAACCGYFPIVLNPRGCAASPLTTPRIFTAADSDDVHLAVHHISRTRPQSTLLVIGWGFGANMLAKYLGEDSAATPVMAAVCISNPFNLEEMSRYLARTRDGELDRAFTKGLVDILAANKMLFVGGKSGFDVERGLAATSLREFETAISRVAYGFETLDNFYANASSASVIEDIQVPLLCIQGEDDVLPMVSLPRVVLEKNPFTTTLVAFPSKSSTISGGNDARQFGSASPLHWSHSVAFEWLAAVEVALLKGRHPLLEYSVNLAVMMTGIMLTGARQGGGNLTPSTAVDTVAQEKSGSDVAEDNSSQQLDVKTNDLGKDAATSIPEKKDETRDATATTLEDGKEATTETSKAAAVESSPPEEAGEPEEGSEAFRMRTAAESIMNVLDITMPGTLSNEKKQQVLDAVGRGQTIVSAFQEAVPEDVRGNMAAAVSGAVQARGISFNLVGFGSSMPPPSLPAGLIEKIQEKLAVVAGGKKDAASGPSLFLSSDDMHGTPLTGSVEHDKPNQGSSDPEKGIGKGTENRGSDDPTSNGTGKSKAEENGSVMAGSSDSKKAIPGKPEDVEVRAKASATEVNKDAEIDRTKPDAKKDMKQSEDKGGPKSLEGNPQEKVVLSSEGERKEGGEKQDSSEEPPNGGNQGSKDKLKSVKSDEHSEHKEAAENKERTQTSEGNAKSEAGDSTDPTSPKGEQKKPEESPEAKDKAQSVKDVEAPLENPTPPAPPPPPTTTTDTAAAAPSPPAGPVMGPSLDVGLALQALTGFDDSTQMAVTNVFGVVENMLDQMETERKAAETADQPSPKSEGNGKEIEGEKRDLGKDDQKPKEAEKSEDGTSHKTPKTVKSESMNTEDADSTQEEDEPDSKDALRDGGKMAKYEKVVDEDAMERKHRKKGSGDGENWSAQHHHPLDFPMMNTGGSEKVPVQSVQSLSGQLNPRGNQGTLVSGDAEKAQTSVAEESVLQEKSSQSCQRSEPAHNGAAVLQSGNDRDSNQPLSSRKGSAEDDTQEGQDNRGGADGMVSSGEEPEMKIEMLSLEIDQEYKKEKEEAEDAAPRRESSHQLQVTSNGEDKGKPTTDEPNTVKNVIVNALKLEVLRRLGVAGMEAMGVDLEQEVANVANAVVQAVQGGKHESGQVAAFAGDREPGAYQSGQKLGILQGESVVRALGSVLGSTQILGGLVPLGVLVGVVLAALGALYIVVSGDQDDAKEKNTDSSSGEEEEEDDNDSSMQGEDDLGMTSQRSGEKKIEEEADGQQERNLMGAMAAAMSGTAMLASFGADHAGGQNEELLPLDAEKTGTSTVEKPILITTFAPLAEKAMSVAAPVVPQTEDGEIDHERLVAMLAELGQRGGLFRLVGKVALLWGGLRGAMSLTDRLLVFLHIQERALHQRLAGFAAMSLVLWAPVLVPLLPSLLQQWATKVHNGVSETASVLGLYGAVLILITIWGKRVRGYEKPLLQYGLRLFSRKKLQDVARGIAVGAALVTMLYSTNAVLGYVQFRWASLLATNIRFGGMAMRISKILVQALGMGFAVALVEEILFRAWLQDEIAVDFGFHKGVFLSALVFSLTHWSPPAMPGLWFLSVALAGARARMNGNLALPIGLHAGLIAANYVITVGGLAHFAPHAPAWFTGAHAGNPLAGTLGMGLMAMLAVVLYPRAGLQAAPVTNTTTNVLSVEESNAEFPSVIVE</sequence>
<accession>A0ABP1BAF0</accession>
<feature type="compositionally biased region" description="Basic and acidic residues" evidence="2">
    <location>
        <begin position="896"/>
        <end position="912"/>
    </location>
</feature>
<gene>
    <name evidence="6" type="ORF">CSSPJE1EN2_LOCUS14831</name>
</gene>
<feature type="compositionally biased region" description="Pro residues" evidence="2">
    <location>
        <begin position="1059"/>
        <end position="1070"/>
    </location>
</feature>
<feature type="compositionally biased region" description="Polar residues" evidence="2">
    <location>
        <begin position="1264"/>
        <end position="1282"/>
    </location>
</feature>
<feature type="transmembrane region" description="Helical" evidence="3">
    <location>
        <begin position="182"/>
        <end position="204"/>
    </location>
</feature>
<feature type="transmembrane region" description="Helical" evidence="3">
    <location>
        <begin position="1807"/>
        <end position="1831"/>
    </location>
</feature>
<evidence type="ECO:0000256" key="1">
    <source>
        <dbReference type="ARBA" id="ARBA00010884"/>
    </source>
</evidence>
<feature type="region of interest" description="Disordered" evidence="2">
    <location>
        <begin position="827"/>
        <end position="1091"/>
    </location>
</feature>
<feature type="transmembrane region" description="Helical" evidence="3">
    <location>
        <begin position="1511"/>
        <end position="1536"/>
    </location>
</feature>
<evidence type="ECO:0008006" key="8">
    <source>
        <dbReference type="Google" id="ProtNLM"/>
    </source>
</evidence>
<dbReference type="InterPro" id="IPR050960">
    <property type="entry name" value="AB_hydrolase_4_sf"/>
</dbReference>
<name>A0ABP1BAF0_9BRYO</name>
<feature type="compositionally biased region" description="Basic and acidic residues" evidence="2">
    <location>
        <begin position="961"/>
        <end position="973"/>
    </location>
</feature>
<feature type="compositionally biased region" description="Basic and acidic residues" evidence="2">
    <location>
        <begin position="1145"/>
        <end position="1175"/>
    </location>
</feature>
<evidence type="ECO:0000256" key="3">
    <source>
        <dbReference type="SAM" id="Phobius"/>
    </source>
</evidence>
<feature type="compositionally biased region" description="Basic and acidic residues" evidence="2">
    <location>
        <begin position="1203"/>
        <end position="1221"/>
    </location>
</feature>
<comment type="similarity">
    <text evidence="1">Belongs to the AB hydrolase superfamily. AB hydrolase 4 family.</text>
</comment>
<feature type="transmembrane region" description="Helical" evidence="3">
    <location>
        <begin position="1851"/>
        <end position="1870"/>
    </location>
</feature>
<feature type="compositionally biased region" description="Polar residues" evidence="2">
    <location>
        <begin position="1290"/>
        <end position="1310"/>
    </location>
</feature>
<feature type="compositionally biased region" description="Acidic residues" evidence="2">
    <location>
        <begin position="1552"/>
        <end position="1571"/>
    </location>
</feature>